<dbReference type="RefSeq" id="WP_151925059.1">
    <property type="nucleotide sequence ID" value="NZ_JAYFUI010000192.1"/>
</dbReference>
<sequence>MSDVVQAPVTPGLTAFSAGDGSGRPLFRVEQGIPCKHAREHASELLGSVRRLTFLGVMESDTDLAWAGYYLAGMAKALLDDAELGMNQD</sequence>
<dbReference type="EMBL" id="JAYFUI010000192">
    <property type="protein sequence ID" value="MEA5674523.1"/>
    <property type="molecule type" value="Genomic_DNA"/>
</dbReference>
<evidence type="ECO:0000313" key="2">
    <source>
        <dbReference type="Proteomes" id="UP001302573"/>
    </source>
</evidence>
<keyword evidence="2" id="KW-1185">Reference proteome</keyword>
<gene>
    <name evidence="1" type="ORF">VA602_24725</name>
</gene>
<proteinExistence type="predicted"/>
<protein>
    <submittedName>
        <fullName evidence="1">DUF3077 domain-containing protein</fullName>
    </submittedName>
</protein>
<organism evidence="1 2">
    <name type="scientific">Pseudomonas machongensis</name>
    <dbReference type="NCBI Taxonomy" id="3110229"/>
    <lineage>
        <taxon>Bacteria</taxon>
        <taxon>Pseudomonadati</taxon>
        <taxon>Pseudomonadota</taxon>
        <taxon>Gammaproteobacteria</taxon>
        <taxon>Pseudomonadales</taxon>
        <taxon>Pseudomonadaceae</taxon>
        <taxon>Pseudomonas</taxon>
    </lineage>
</organism>
<comment type="caution">
    <text evidence="1">The sequence shown here is derived from an EMBL/GenBank/DDBJ whole genome shotgun (WGS) entry which is preliminary data.</text>
</comment>
<accession>A0ABU5VMB6</accession>
<dbReference type="Pfam" id="PF11275">
    <property type="entry name" value="DUF3077"/>
    <property type="match status" value="1"/>
</dbReference>
<evidence type="ECO:0000313" key="1">
    <source>
        <dbReference type="EMBL" id="MEA5674523.1"/>
    </source>
</evidence>
<dbReference type="Proteomes" id="UP001302573">
    <property type="component" value="Unassembled WGS sequence"/>
</dbReference>
<name>A0ABU5VMB6_9PSED</name>
<reference evidence="1 2" key="1">
    <citation type="submission" date="2023-12" db="EMBL/GenBank/DDBJ databases">
        <title>Pseudomonas machongensis sp. nov., isolated from wilted pepper plants (Capsicum annuum).</title>
        <authorList>
            <person name="Qiu M."/>
            <person name="Li Y."/>
            <person name="Liu Q."/>
            <person name="Zhang X."/>
            <person name="Huang Y."/>
            <person name="Guo R."/>
            <person name="Hu M."/>
            <person name="Zhou J."/>
            <person name="Zhou X."/>
        </authorList>
    </citation>
    <scope>NUCLEOTIDE SEQUENCE [LARGE SCALE GENOMIC DNA]</scope>
    <source>
        <strain evidence="1 2">MH2</strain>
    </source>
</reference>
<dbReference type="InterPro" id="IPR021427">
    <property type="entry name" value="DUF3077"/>
</dbReference>